<dbReference type="RefSeq" id="WP_034708409.1">
    <property type="nucleotide sequence ID" value="NZ_JAODPJ010000002.1"/>
</dbReference>
<evidence type="ECO:0000313" key="3">
    <source>
        <dbReference type="Proteomes" id="UP000028705"/>
    </source>
</evidence>
<dbReference type="EMBL" id="JPRH01000001">
    <property type="protein sequence ID" value="KFF13978.1"/>
    <property type="molecule type" value="Genomic_DNA"/>
</dbReference>
<keyword evidence="3" id="KW-1185">Reference proteome</keyword>
<dbReference type="Gene3D" id="2.160.10.10">
    <property type="entry name" value="Hexapeptide repeat proteins"/>
    <property type="match status" value="1"/>
</dbReference>
<dbReference type="OrthoDB" id="9812571at2"/>
<dbReference type="CDD" id="cd04647">
    <property type="entry name" value="LbH_MAT_like"/>
    <property type="match status" value="1"/>
</dbReference>
<comment type="similarity">
    <text evidence="1">Belongs to the transferase hexapeptide repeat family.</text>
</comment>
<dbReference type="STRING" id="445961.IW15_00570"/>
<sequence>MKIFIFRILLKIYSLYHSLLNKASLEAAKHRGMKVGKSFNMPDKVYFGTEPYLIEIGDHVNIAAGVRFVNHGGTTTLLRRLPGYEDARIFGRIKIGNNCTIGINCVIMQDVQIGNNCILGANSVLSQSMPDNTVFIGNPAQFLCTIEDYGDIVLKNNPEYPRELEKDRKKLDEYVKANLPYKFKKARRIK</sequence>
<dbReference type="eggNOG" id="COG0110">
    <property type="taxonomic scope" value="Bacteria"/>
</dbReference>
<dbReference type="SUPFAM" id="SSF51161">
    <property type="entry name" value="Trimeric LpxA-like enzymes"/>
    <property type="match status" value="1"/>
</dbReference>
<evidence type="ECO:0000256" key="1">
    <source>
        <dbReference type="ARBA" id="ARBA00007274"/>
    </source>
</evidence>
<dbReference type="InterPro" id="IPR001451">
    <property type="entry name" value="Hexapep"/>
</dbReference>
<dbReference type="PANTHER" id="PTHR43300:SF11">
    <property type="entry name" value="ACETYLTRANSFERASE RV3034C-RELATED"/>
    <property type="match status" value="1"/>
</dbReference>
<accession>A0A086ABB4</accession>
<dbReference type="PANTHER" id="PTHR43300">
    <property type="entry name" value="ACETYLTRANSFERASE"/>
    <property type="match status" value="1"/>
</dbReference>
<dbReference type="AlphaFoldDB" id="A0A086ABB4"/>
<name>A0A086ABB4_9FLAO</name>
<protein>
    <submittedName>
        <fullName evidence="2">Capsule biosynthesis protein CapG</fullName>
    </submittedName>
</protein>
<proteinExistence type="inferred from homology"/>
<evidence type="ECO:0000313" key="2">
    <source>
        <dbReference type="EMBL" id="KFF13978.1"/>
    </source>
</evidence>
<dbReference type="InterPro" id="IPR050179">
    <property type="entry name" value="Trans_hexapeptide_repeat"/>
</dbReference>
<comment type="caution">
    <text evidence="2">The sequence shown here is derived from an EMBL/GenBank/DDBJ whole genome shotgun (WGS) entry which is preliminary data.</text>
</comment>
<gene>
    <name evidence="2" type="ORF">IW15_00570</name>
</gene>
<dbReference type="InterPro" id="IPR011004">
    <property type="entry name" value="Trimer_LpxA-like_sf"/>
</dbReference>
<dbReference type="Proteomes" id="UP000028705">
    <property type="component" value="Unassembled WGS sequence"/>
</dbReference>
<dbReference type="Pfam" id="PF00132">
    <property type="entry name" value="Hexapep"/>
    <property type="match status" value="1"/>
</dbReference>
<organism evidence="2 3">
    <name type="scientific">Chryseobacterium soli</name>
    <dbReference type="NCBI Taxonomy" id="445961"/>
    <lineage>
        <taxon>Bacteria</taxon>
        <taxon>Pseudomonadati</taxon>
        <taxon>Bacteroidota</taxon>
        <taxon>Flavobacteriia</taxon>
        <taxon>Flavobacteriales</taxon>
        <taxon>Weeksellaceae</taxon>
        <taxon>Chryseobacterium group</taxon>
        <taxon>Chryseobacterium</taxon>
    </lineage>
</organism>
<reference evidence="2 3" key="1">
    <citation type="submission" date="2014-07" db="EMBL/GenBank/DDBJ databases">
        <title>Genome of Chryseobacterium soli DSM 19298.</title>
        <authorList>
            <person name="Stropko S.J."/>
            <person name="Pipes S.E."/>
            <person name="Newman J."/>
        </authorList>
    </citation>
    <scope>NUCLEOTIDE SEQUENCE [LARGE SCALE GENOMIC DNA]</scope>
    <source>
        <strain evidence="2 3">DSM 19298</strain>
    </source>
</reference>